<dbReference type="PANTHER" id="PTHR42847">
    <property type="entry name" value="ALKANESULFONATE MONOOXYGENASE"/>
    <property type="match status" value="1"/>
</dbReference>
<dbReference type="InterPro" id="IPR036661">
    <property type="entry name" value="Luciferase-like_sf"/>
</dbReference>
<dbReference type="SUPFAM" id="SSF51679">
    <property type="entry name" value="Bacterial luciferase-like"/>
    <property type="match status" value="1"/>
</dbReference>
<accession>A0AA35WVH8</accession>
<keyword evidence="1" id="KW-0285">Flavoprotein</keyword>
<dbReference type="EMBL" id="CASHTH010002320">
    <property type="protein sequence ID" value="CAI8028165.1"/>
    <property type="molecule type" value="Genomic_DNA"/>
</dbReference>
<evidence type="ECO:0000256" key="2">
    <source>
        <dbReference type="ARBA" id="ARBA00022643"/>
    </source>
</evidence>
<dbReference type="Gene3D" id="3.20.20.30">
    <property type="entry name" value="Luciferase-like domain"/>
    <property type="match status" value="1"/>
</dbReference>
<name>A0AA35WVH8_GEOBA</name>
<evidence type="ECO:0000313" key="7">
    <source>
        <dbReference type="Proteomes" id="UP001174909"/>
    </source>
</evidence>
<dbReference type="Proteomes" id="UP001174909">
    <property type="component" value="Unassembled WGS sequence"/>
</dbReference>
<feature type="domain" description="Luciferase-like" evidence="5">
    <location>
        <begin position="12"/>
        <end position="338"/>
    </location>
</feature>
<keyword evidence="4 6" id="KW-0503">Monooxygenase</keyword>
<organism evidence="6 7">
    <name type="scientific">Geodia barretti</name>
    <name type="common">Barrett's horny sponge</name>
    <dbReference type="NCBI Taxonomy" id="519541"/>
    <lineage>
        <taxon>Eukaryota</taxon>
        <taxon>Metazoa</taxon>
        <taxon>Porifera</taxon>
        <taxon>Demospongiae</taxon>
        <taxon>Heteroscleromorpha</taxon>
        <taxon>Tetractinellida</taxon>
        <taxon>Astrophorina</taxon>
        <taxon>Geodiidae</taxon>
        <taxon>Geodia</taxon>
    </lineage>
</organism>
<dbReference type="PANTHER" id="PTHR42847:SF4">
    <property type="entry name" value="ALKANESULFONATE MONOOXYGENASE-RELATED"/>
    <property type="match status" value="1"/>
</dbReference>
<dbReference type="AlphaFoldDB" id="A0AA35WVH8"/>
<evidence type="ECO:0000256" key="1">
    <source>
        <dbReference type="ARBA" id="ARBA00022630"/>
    </source>
</evidence>
<reference evidence="6" key="1">
    <citation type="submission" date="2023-03" db="EMBL/GenBank/DDBJ databases">
        <authorList>
            <person name="Steffen K."/>
            <person name="Cardenas P."/>
        </authorList>
    </citation>
    <scope>NUCLEOTIDE SEQUENCE</scope>
</reference>
<sequence>MAISNGRRPEPRFDWFVPIDGDGERAGTVRADRPPTFEYLKQVAETAEECGFYSMLIPTRFANGLFSEDAPLAETWTTATALAAVTSRIRFLVAVRPGFIALGLFAQMAAALHQISGGRLDINIVPGGIQNDFERVGEVSDHATRYERAEEFIQACRALWQDPQPVTYSGDFYQLADAYCAPAPGRDAPQFYLGGASPRALGLSARQADVHLGWIEPLEDTAQRVADLKQQFAGTGRPLTLGLRTHLVIRDDEEEAWQAARRLIADAAPEVKAQRQAAIVGTPMVGQQAQAREAEDHRLGRHLWNGLSEVRVNCGSALVGTPEQVADELLGYWRLGIDEFILSGFPHVEECQRAAEDLLPLVRDRVAAEIR</sequence>
<dbReference type="Pfam" id="PF00296">
    <property type="entry name" value="Bac_luciferase"/>
    <property type="match status" value="1"/>
</dbReference>
<dbReference type="InterPro" id="IPR011251">
    <property type="entry name" value="Luciferase-like_dom"/>
</dbReference>
<dbReference type="GO" id="GO:0008726">
    <property type="term" value="F:alkanesulfonate monooxygenase activity"/>
    <property type="evidence" value="ECO:0007669"/>
    <property type="project" value="TreeGrafter"/>
</dbReference>
<evidence type="ECO:0000259" key="5">
    <source>
        <dbReference type="Pfam" id="PF00296"/>
    </source>
</evidence>
<keyword evidence="3" id="KW-0560">Oxidoreductase</keyword>
<keyword evidence="7" id="KW-1185">Reference proteome</keyword>
<protein>
    <submittedName>
        <fullName evidence="6">Alkanesulfonate monooxygenase</fullName>
    </submittedName>
</protein>
<proteinExistence type="predicted"/>
<evidence type="ECO:0000313" key="6">
    <source>
        <dbReference type="EMBL" id="CAI8028165.1"/>
    </source>
</evidence>
<dbReference type="InterPro" id="IPR050172">
    <property type="entry name" value="SsuD_RutA_monooxygenase"/>
</dbReference>
<evidence type="ECO:0000256" key="4">
    <source>
        <dbReference type="ARBA" id="ARBA00023033"/>
    </source>
</evidence>
<gene>
    <name evidence="6" type="ORF">GBAR_LOCUS16061</name>
</gene>
<keyword evidence="2" id="KW-0288">FMN</keyword>
<dbReference type="GO" id="GO:0046306">
    <property type="term" value="P:alkanesulfonate catabolic process"/>
    <property type="evidence" value="ECO:0007669"/>
    <property type="project" value="TreeGrafter"/>
</dbReference>
<evidence type="ECO:0000256" key="3">
    <source>
        <dbReference type="ARBA" id="ARBA00023002"/>
    </source>
</evidence>
<dbReference type="CDD" id="cd01094">
    <property type="entry name" value="Alkanesulfonate_monoxygenase"/>
    <property type="match status" value="1"/>
</dbReference>
<comment type="caution">
    <text evidence="6">The sequence shown here is derived from an EMBL/GenBank/DDBJ whole genome shotgun (WGS) entry which is preliminary data.</text>
</comment>